<feature type="domain" description="Helix-turn-helix type 11" evidence="1">
    <location>
        <begin position="29"/>
        <end position="82"/>
    </location>
</feature>
<organism evidence="2 3">
    <name type="scientific">Gulosibacter macacae</name>
    <dbReference type="NCBI Taxonomy" id="2488791"/>
    <lineage>
        <taxon>Bacteria</taxon>
        <taxon>Bacillati</taxon>
        <taxon>Actinomycetota</taxon>
        <taxon>Actinomycetes</taxon>
        <taxon>Micrococcales</taxon>
        <taxon>Microbacteriaceae</taxon>
        <taxon>Gulosibacter</taxon>
    </lineage>
</organism>
<evidence type="ECO:0000259" key="1">
    <source>
        <dbReference type="Pfam" id="PF08279"/>
    </source>
</evidence>
<dbReference type="AlphaFoldDB" id="A0A3P3VVT3"/>
<dbReference type="InterPro" id="IPR036388">
    <property type="entry name" value="WH-like_DNA-bd_sf"/>
</dbReference>
<keyword evidence="3" id="KW-1185">Reference proteome</keyword>
<dbReference type="EMBL" id="RQVS01000008">
    <property type="protein sequence ID" value="RRJ86564.1"/>
    <property type="molecule type" value="Genomic_DNA"/>
</dbReference>
<evidence type="ECO:0000313" key="2">
    <source>
        <dbReference type="EMBL" id="RRJ86564.1"/>
    </source>
</evidence>
<dbReference type="InterPro" id="IPR013196">
    <property type="entry name" value="HTH_11"/>
</dbReference>
<proteinExistence type="predicted"/>
<dbReference type="Proteomes" id="UP000274391">
    <property type="component" value="Unassembled WGS sequence"/>
</dbReference>
<protein>
    <submittedName>
        <fullName evidence="2">HTH domain-containing protein</fullName>
    </submittedName>
</protein>
<gene>
    <name evidence="2" type="ORF">EG850_07905</name>
</gene>
<dbReference type="InterPro" id="IPR036390">
    <property type="entry name" value="WH_DNA-bd_sf"/>
</dbReference>
<evidence type="ECO:0000313" key="3">
    <source>
        <dbReference type="Proteomes" id="UP000274391"/>
    </source>
</evidence>
<dbReference type="InterPro" id="IPR051534">
    <property type="entry name" value="CBASS_pafABC_assoc_protein"/>
</dbReference>
<dbReference type="SUPFAM" id="SSF46785">
    <property type="entry name" value="Winged helix' DNA-binding domain"/>
    <property type="match status" value="1"/>
</dbReference>
<dbReference type="OrthoDB" id="8555652at2"/>
<comment type="caution">
    <text evidence="2">The sequence shown here is derived from an EMBL/GenBank/DDBJ whole genome shotgun (WGS) entry which is preliminary data.</text>
</comment>
<name>A0A3P3VVT3_9MICO</name>
<dbReference type="PANTHER" id="PTHR34580:SF1">
    <property type="entry name" value="PROTEIN PAFC"/>
    <property type="match status" value="1"/>
</dbReference>
<accession>A0A3P3VVT3</accession>
<dbReference type="Pfam" id="PF08279">
    <property type="entry name" value="HTH_11"/>
    <property type="match status" value="1"/>
</dbReference>
<reference evidence="2 3" key="1">
    <citation type="submission" date="2018-11" db="EMBL/GenBank/DDBJ databases">
        <title>YIM 102482-1 draft genome.</title>
        <authorList>
            <person name="Li G."/>
            <person name="Jiang Y."/>
        </authorList>
    </citation>
    <scope>NUCLEOTIDE SEQUENCE [LARGE SCALE GENOMIC DNA]</scope>
    <source>
        <strain evidence="2 3">YIM 102482-1</strain>
    </source>
</reference>
<dbReference type="Gene3D" id="1.10.10.10">
    <property type="entry name" value="Winged helix-like DNA-binding domain superfamily/Winged helix DNA-binding domain"/>
    <property type="match status" value="1"/>
</dbReference>
<dbReference type="PANTHER" id="PTHR34580">
    <property type="match status" value="1"/>
</dbReference>
<sequence length="155" mass="16354">MVRICVMQVMTTAAAASRDAHLTLRRVERQQHLITILSRKGPRHTFQELADEVGVTPRTIARDIQRLRHSGVPISVTPGRAGGALLEATTEPAPVQLDFAEIAALISSLAAVGPTVSEPAQSAMTKLVNALSGQDSNCPSSSLTAASINVSGQYT</sequence>